<accession>A0A250XG41</accession>
<feature type="coiled-coil region" evidence="1">
    <location>
        <begin position="831"/>
        <end position="879"/>
    </location>
</feature>
<dbReference type="EMBL" id="BEGY01000074">
    <property type="protein sequence ID" value="GAX82041.1"/>
    <property type="molecule type" value="Genomic_DNA"/>
</dbReference>
<feature type="compositionally biased region" description="Polar residues" evidence="2">
    <location>
        <begin position="1316"/>
        <end position="1333"/>
    </location>
</feature>
<feature type="region of interest" description="Disordered" evidence="2">
    <location>
        <begin position="1888"/>
        <end position="1910"/>
    </location>
</feature>
<feature type="region of interest" description="Disordered" evidence="2">
    <location>
        <begin position="1684"/>
        <end position="1719"/>
    </location>
</feature>
<dbReference type="STRING" id="1157962.A0A250XG41"/>
<feature type="region of interest" description="Disordered" evidence="2">
    <location>
        <begin position="1459"/>
        <end position="1498"/>
    </location>
</feature>
<feature type="coiled-coil region" evidence="1">
    <location>
        <begin position="643"/>
        <end position="670"/>
    </location>
</feature>
<sequence length="2128" mass="231354">MEAKNHYVQTTNLPLLASNIQGLRTEVSTNPRKISRQSQNVMFSSLDNATKPMSIAGSNALYQNEYPSPSAALSNSGIQVVPAEQQQPSADEAVLFPIVSHAKTPNVGFQRSSDCGLDWPFLAPLQVPVAEVAKQIRDPPSYTNGGYDLDVVDQYLQLLVNTTSQSLVTSHLSELPSGSKGSSNRTSSSQGELPIANKFPLLVPGPFIAMERLGLDPSALKKAGIRPHLINRLYRALHANASAFSKVVLAEQERLAAMAKGAPCVPMSDRLLAYIMGIQAPLTESLGAVGPLSVDEAIKGLIHASDQDDTEEAVSSNGIGPQVERNLVEISSAHATPGRLVITPTDREELLSAGVVMNVEEVMKMASSGNIVGLTRLLGQYRTAHVLAEESLKNRLKHEAARALRLQEQLDMRVEELEVSLTGGEETQQALSEKVVKIEDLELRIIALREEVMNRDDQISSLRLELEVMEDQWSAQLADAASRVSEQLEALQKQSEGQLDLREEYLAKIKEVVNLQLMLDKEVRRSEKLGAELETFKSAARKSSEEAADHKSWLDRFENRAKAAEDVATAAEAKVLDAMYLLAKERADHRKSKVFFPQDVLTCTDMWAHVSPLLAANVHSIRHQVEQARCHLVEYQSKAVYHITKLQKLYVERSERVEQLEGQLQDAEDLAKMRTFEAETAKAFRQAAKDQVETLMEYQKETEAKRIHAEKDAAMAKQQLEEAQEELSRTKGLLKGLQGDCDSKEARLQGLEDAEREKDAISERMEMLSSSLQKLGEEHDELKKIYEETSLVAGKLAPLERAHEKLMKEHKHTHHQYMLLTTKNGAATQGREVAHARVNELEGELDQTKKLLEAKHKKLMEVATKLSDTKQQLAKTREDRDLIVTKLNMTNSVIEKLQVHTSELRTEASKLNLLKLDVQRLEEEIVMLKEGLRLSDQAMVHALSDRDWYSEARQHLSAEMKVLYCGTALRLHSMYCMWFVASPELISAAQGEAQELRDIFEGVQTALSGLQTQMLSLGQDADGGASTLQAQDPSLAREVSEGLGGLLLRVSKLLTSEKSNREKITSRIQSFEEQVNERLNVSTPFWDECLASARKSPGSLATYMISVGNLQLDPLSPLASLVPVGLLEKQSLEIGELKAQLGAAKGVAEVAVTKMEAATVALDVEKEICLKREETLRDLVRDLRAEIKKLKSDLSGSAAARQIQERLTSQLGRKLKDAEYVADRTIYSELWVRAPPATFEEASRRASTLDVPTWGADVGSGSVPKPSMAVLASRSHVSDSTRPGTSGSSYGTRPGTSGSGAAGWPWGGASAWGSRPGTSGTQRSSSPPQQAFAGTSPDIWIAPSEAPQNAVPYLTPTQSPNSAFGFPASIMSSGANSKLPSQSRPSTSQSMSSAITNNRAAIDSSTMTELHVVRPVSALPVHKIVDVEAAAHMTRPMTSPAVGSGRSRGMSRDGNLSEWRITSHGSPIGKAFQGQEDHKKRRGAAHRSRQDSASSLTSTAATSALPFVEWDWMSQVKQLTEQPPPLSIPETLDLISSIYIAKVRDDASATSAGRPPQTLPQFVGAFSVHEAAGWLDTGVEAVQWAAQLVSSIQAHAAASYEIQVFGRHVGLLQQQQQQQQQQHGSKLPSSAHKAVVAAATEQPPMVSCEGARPVKESAPHLFAKVQVERPMLKRGMSAGFASHLKPDSELQHSPGKALSPSMLRPHRQPLIPGDAASRGQSARYPVKSVAAAAAARSVMANKEAWLLGTDKSIPELHTSANLISPELSLGLQKLMQVSGMDTLLRFISSGQFAGQLTSRDLGTSIHESILPGVHFLLADICRCLNIEICPELIEMEELQGDFDQGNGRSGGRTRNDLVDTPPAYLLVQLPHSLTPVAEIEPQLPASVLRHTSPSRPGSPDQAQYRAGGGGPQLSWRRRALVLLRPGLLSLSPPLEAQALLAMALAPMALPGGGGWRMSLVGHGSSSTSSPPEHRSVSQQVPAAARLEGGRDQGTHLPEWTWPSPAAGEAVPSGAVHGALWPAVADVATAASLGVVRPEAMAAQLPLELQVKWPRLIGPLRHAMEETVTTCDRLALLAVQRLGPVLRAMYRTTAGVIDGTCPSAEELEGMVRQPGFLKHEKSLMGDSTH</sequence>
<feature type="compositionally biased region" description="Low complexity" evidence="2">
    <location>
        <begin position="1302"/>
        <end position="1314"/>
    </location>
</feature>
<feature type="compositionally biased region" description="Polar residues" evidence="2">
    <location>
        <begin position="1278"/>
        <end position="1296"/>
    </location>
</feature>
<dbReference type="OrthoDB" id="547318at2759"/>
<protein>
    <submittedName>
        <fullName evidence="3">Uncharacterized protein</fullName>
    </submittedName>
</protein>
<proteinExistence type="predicted"/>
<evidence type="ECO:0000313" key="3">
    <source>
        <dbReference type="EMBL" id="GAX82041.1"/>
    </source>
</evidence>
<feature type="coiled-coil region" evidence="1">
    <location>
        <begin position="706"/>
        <end position="785"/>
    </location>
</feature>
<evidence type="ECO:0000313" key="4">
    <source>
        <dbReference type="Proteomes" id="UP000232323"/>
    </source>
</evidence>
<feature type="region of interest" description="Disordered" evidence="2">
    <location>
        <begin position="1374"/>
        <end position="1393"/>
    </location>
</feature>
<name>A0A250XG41_9CHLO</name>
<evidence type="ECO:0000256" key="2">
    <source>
        <dbReference type="SAM" id="MobiDB-lite"/>
    </source>
</evidence>
<organism evidence="3 4">
    <name type="scientific">Chlamydomonas eustigma</name>
    <dbReference type="NCBI Taxonomy" id="1157962"/>
    <lineage>
        <taxon>Eukaryota</taxon>
        <taxon>Viridiplantae</taxon>
        <taxon>Chlorophyta</taxon>
        <taxon>core chlorophytes</taxon>
        <taxon>Chlorophyceae</taxon>
        <taxon>CS clade</taxon>
        <taxon>Chlamydomonadales</taxon>
        <taxon>Chlamydomonadaceae</taxon>
        <taxon>Chlamydomonas</taxon>
    </lineage>
</organism>
<feature type="region of interest" description="Disordered" evidence="2">
    <location>
        <begin position="1241"/>
        <end position="1342"/>
    </location>
</feature>
<gene>
    <name evidence="3" type="ORF">CEUSTIGMA_g9469.t1</name>
</gene>
<feature type="compositionally biased region" description="Low complexity" evidence="2">
    <location>
        <begin position="1380"/>
        <end position="1393"/>
    </location>
</feature>
<dbReference type="Proteomes" id="UP000232323">
    <property type="component" value="Unassembled WGS sequence"/>
</dbReference>
<feature type="compositionally biased region" description="Low complexity" evidence="2">
    <location>
        <begin position="177"/>
        <end position="191"/>
    </location>
</feature>
<reference evidence="3 4" key="1">
    <citation type="submission" date="2017-08" db="EMBL/GenBank/DDBJ databases">
        <title>Acidophilic green algal genome provides insights into adaptation to an acidic environment.</title>
        <authorList>
            <person name="Hirooka S."/>
            <person name="Hirose Y."/>
            <person name="Kanesaki Y."/>
            <person name="Higuchi S."/>
            <person name="Fujiwara T."/>
            <person name="Onuma R."/>
            <person name="Era A."/>
            <person name="Ohbayashi R."/>
            <person name="Uzuka A."/>
            <person name="Nozaki H."/>
            <person name="Yoshikawa H."/>
            <person name="Miyagishima S.Y."/>
        </authorList>
    </citation>
    <scope>NUCLEOTIDE SEQUENCE [LARGE SCALE GENOMIC DNA]</scope>
    <source>
        <strain evidence="3 4">NIES-2499</strain>
    </source>
</reference>
<feature type="coiled-coil region" evidence="1">
    <location>
        <begin position="904"/>
        <end position="931"/>
    </location>
</feature>
<feature type="coiled-coil region" evidence="1">
    <location>
        <begin position="389"/>
        <end position="494"/>
    </location>
</feature>
<dbReference type="PANTHER" id="PTHR43049:SF1">
    <property type="entry name" value="EARLY ENDOSOME ANTIGEN"/>
    <property type="match status" value="1"/>
</dbReference>
<comment type="caution">
    <text evidence="3">The sequence shown here is derived from an EMBL/GenBank/DDBJ whole genome shotgun (WGS) entry which is preliminary data.</text>
</comment>
<feature type="region of interest" description="Disordered" evidence="2">
    <location>
        <begin position="171"/>
        <end position="191"/>
    </location>
</feature>
<dbReference type="PANTHER" id="PTHR43049">
    <property type="entry name" value="EARLY ENDOSOME ANTIGEN"/>
    <property type="match status" value="1"/>
</dbReference>
<keyword evidence="4" id="KW-1185">Reference proteome</keyword>
<evidence type="ECO:0000256" key="1">
    <source>
        <dbReference type="SAM" id="Coils"/>
    </source>
</evidence>
<keyword evidence="1" id="KW-0175">Coiled coil</keyword>